<reference evidence="2 3" key="1">
    <citation type="journal article" date="2009" name="Appl. Environ. Microbiol.">
        <title>Metabolic versatility and indigenous origin of the archaeon Thermococcus sibiricus, isolated from a siberian oil reservoir, as revealed by genome analysis.</title>
        <authorList>
            <person name="Mardanov A.V."/>
            <person name="Ravin N.V."/>
            <person name="Svetlitchnyi V.A."/>
            <person name="Beletsky A.V."/>
            <person name="Miroshnichenko M.L."/>
            <person name="Bonch-Osmolovskaya E.A."/>
            <person name="Skryabin K.G."/>
        </authorList>
    </citation>
    <scope>NUCLEOTIDE SEQUENCE [LARGE SCALE GENOMIC DNA]</scope>
    <source>
        <strain evidence="3">DSM 12597 / MM 739</strain>
    </source>
</reference>
<gene>
    <name evidence="2" type="ordered locus">TSIB_1660</name>
</gene>
<organism evidence="2 3">
    <name type="scientific">Thermococcus sibiricus (strain DSM 12597 / MM 739)</name>
    <dbReference type="NCBI Taxonomy" id="604354"/>
    <lineage>
        <taxon>Archaea</taxon>
        <taxon>Methanobacteriati</taxon>
        <taxon>Methanobacteriota</taxon>
        <taxon>Thermococci</taxon>
        <taxon>Thermococcales</taxon>
        <taxon>Thermococcaceae</taxon>
        <taxon>Thermococcus</taxon>
    </lineage>
</organism>
<dbReference type="eggNOG" id="arCOG05860">
    <property type="taxonomic scope" value="Archaea"/>
</dbReference>
<proteinExistence type="predicted"/>
<protein>
    <submittedName>
        <fullName evidence="2">GTP-binding protein</fullName>
    </submittedName>
</protein>
<name>C6A516_THESM</name>
<sequence length="153" mass="17517">MGWVSDTFFPKRAFIKVDFPTFSAPIIATFIISHHQIIFTIIILKGDGEMPKRVKFGHNYYYNLSIDELKRGEFRGRNVMIEGIVEDKVTVEFLPMELPSYRTTFHINGLKIEFSGIPHIGQGDIVKVYGRFIGDGIIAKAIETNRSLYVTEE</sequence>
<dbReference type="STRING" id="604354.TSIB_1660"/>
<keyword evidence="3" id="KW-1185">Reference proteome</keyword>
<dbReference type="KEGG" id="tsi:TSIB_1660"/>
<keyword evidence="1" id="KW-1133">Transmembrane helix</keyword>
<dbReference type="EMBL" id="CP001463">
    <property type="protein sequence ID" value="ACS90711.1"/>
    <property type="molecule type" value="Genomic_DNA"/>
</dbReference>
<keyword evidence="1" id="KW-0472">Membrane</keyword>
<dbReference type="AlphaFoldDB" id="C6A516"/>
<dbReference type="HOGENOM" id="CLU_122702_0_0_2"/>
<evidence type="ECO:0000313" key="3">
    <source>
        <dbReference type="Proteomes" id="UP000009079"/>
    </source>
</evidence>
<accession>C6A516</accession>
<feature type="transmembrane region" description="Helical" evidence="1">
    <location>
        <begin position="22"/>
        <end position="44"/>
    </location>
</feature>
<keyword evidence="1" id="KW-0812">Transmembrane</keyword>
<dbReference type="Proteomes" id="UP000009079">
    <property type="component" value="Chromosome"/>
</dbReference>
<evidence type="ECO:0000313" key="2">
    <source>
        <dbReference type="EMBL" id="ACS90711.1"/>
    </source>
</evidence>
<evidence type="ECO:0000256" key="1">
    <source>
        <dbReference type="SAM" id="Phobius"/>
    </source>
</evidence>